<reference evidence="1 2" key="1">
    <citation type="submission" date="2019-02" db="EMBL/GenBank/DDBJ databases">
        <title>Draft genome sequence of Amycolatopsis sp. 8-3EHSu isolated from roots of Suaeda maritima.</title>
        <authorList>
            <person name="Duangmal K."/>
            <person name="Chantavorakit T."/>
        </authorList>
    </citation>
    <scope>NUCLEOTIDE SEQUENCE [LARGE SCALE GENOMIC DNA]</scope>
    <source>
        <strain evidence="1 2">8-3EHSu</strain>
    </source>
</reference>
<protein>
    <submittedName>
        <fullName evidence="1">RidA family protein</fullName>
    </submittedName>
</protein>
<dbReference type="PANTHER" id="PTHR43857:SF1">
    <property type="entry name" value="YJGH FAMILY PROTEIN"/>
    <property type="match status" value="1"/>
</dbReference>
<evidence type="ECO:0000313" key="1">
    <source>
        <dbReference type="EMBL" id="RZQ64642.1"/>
    </source>
</evidence>
<accession>A0A4Q7JC99</accession>
<dbReference type="EMBL" id="SFCC01000003">
    <property type="protein sequence ID" value="RZQ64642.1"/>
    <property type="molecule type" value="Genomic_DNA"/>
</dbReference>
<evidence type="ECO:0000313" key="2">
    <source>
        <dbReference type="Proteomes" id="UP000292003"/>
    </source>
</evidence>
<keyword evidence="2" id="KW-1185">Reference proteome</keyword>
<dbReference type="RefSeq" id="WP_130474441.1">
    <property type="nucleotide sequence ID" value="NZ_SFCC01000003.1"/>
</dbReference>
<dbReference type="Proteomes" id="UP000292003">
    <property type="component" value="Unassembled WGS sequence"/>
</dbReference>
<dbReference type="InterPro" id="IPR006175">
    <property type="entry name" value="YjgF/YER057c/UK114"/>
</dbReference>
<gene>
    <name evidence="1" type="ORF">EWH70_07015</name>
</gene>
<dbReference type="Gene3D" id="3.30.1330.40">
    <property type="entry name" value="RutC-like"/>
    <property type="match status" value="1"/>
</dbReference>
<proteinExistence type="predicted"/>
<comment type="caution">
    <text evidence="1">The sequence shown here is derived from an EMBL/GenBank/DDBJ whole genome shotgun (WGS) entry which is preliminary data.</text>
</comment>
<name>A0A4Q7JC99_9PSEU</name>
<dbReference type="PANTHER" id="PTHR43857">
    <property type="entry name" value="BLR7761 PROTEIN"/>
    <property type="match status" value="1"/>
</dbReference>
<organism evidence="1 2">
    <name type="scientific">Amycolatopsis suaedae</name>
    <dbReference type="NCBI Taxonomy" id="2510978"/>
    <lineage>
        <taxon>Bacteria</taxon>
        <taxon>Bacillati</taxon>
        <taxon>Actinomycetota</taxon>
        <taxon>Actinomycetes</taxon>
        <taxon>Pseudonocardiales</taxon>
        <taxon>Pseudonocardiaceae</taxon>
        <taxon>Amycolatopsis</taxon>
    </lineage>
</organism>
<dbReference type="SUPFAM" id="SSF55298">
    <property type="entry name" value="YjgF-like"/>
    <property type="match status" value="1"/>
</dbReference>
<dbReference type="Pfam" id="PF01042">
    <property type="entry name" value="Ribonuc_L-PSP"/>
    <property type="match status" value="1"/>
</dbReference>
<dbReference type="InterPro" id="IPR035959">
    <property type="entry name" value="RutC-like_sf"/>
</dbReference>
<sequence>MAHTETFDVPWEKDYGYAQAVKHGDTIYLSGQVSHDGPDLVAPAPLDEAGRPADSGNTGEQMRQAYANAATLLARFGASLADVVEEVVYVLDIDAAMAVAGPVRKAAYGREDPPVASTIVTTPRLAFPELLVEIRVVARV</sequence>
<dbReference type="AlphaFoldDB" id="A0A4Q7JC99"/>
<dbReference type="OrthoDB" id="9799840at2"/>